<dbReference type="GO" id="GO:0006541">
    <property type="term" value="P:glutamine metabolic process"/>
    <property type="evidence" value="ECO:0007669"/>
    <property type="project" value="TreeGrafter"/>
</dbReference>
<dbReference type="Pfam" id="PF02787">
    <property type="entry name" value="CPSase_L_D3"/>
    <property type="match status" value="1"/>
</dbReference>
<dbReference type="EMBL" id="AP021906">
    <property type="protein sequence ID" value="BBP88457.1"/>
    <property type="molecule type" value="Genomic_DNA"/>
</dbReference>
<reference evidence="11 12" key="1">
    <citation type="submission" date="2019-12" db="EMBL/GenBank/DDBJ databases">
        <title>Full genome sequence of a Bacillus safensis strain isolated from commercially available natto in Indonesia.</title>
        <authorList>
            <person name="Yoshida M."/>
            <person name="Uomi M."/>
            <person name="Waturangi D."/>
            <person name="Ekaputri J.J."/>
            <person name="Setiamarga D.H.E."/>
        </authorList>
    </citation>
    <scope>NUCLEOTIDE SEQUENCE [LARGE SCALE GENOMIC DNA]</scope>
    <source>
        <strain evidence="11 12">IDN1</strain>
    </source>
</reference>
<keyword evidence="2" id="KW-0479">Metal-binding</keyword>
<dbReference type="GO" id="GO:0005737">
    <property type="term" value="C:cytoplasm"/>
    <property type="evidence" value="ECO:0007669"/>
    <property type="project" value="TreeGrafter"/>
</dbReference>
<evidence type="ECO:0000313" key="12">
    <source>
        <dbReference type="Proteomes" id="UP000464658"/>
    </source>
</evidence>
<keyword evidence="4" id="KW-0547">Nucleotide-binding</keyword>
<evidence type="ECO:0000259" key="10">
    <source>
        <dbReference type="SMART" id="SM01096"/>
    </source>
</evidence>
<protein>
    <recommendedName>
        <fullName evidence="10">Carbamoyl-phosphate synthetase large subunit oligomerisation domain-containing protein</fullName>
    </recommendedName>
</protein>
<keyword evidence="3" id="KW-0677">Repeat</keyword>
<dbReference type="GO" id="GO:0004088">
    <property type="term" value="F:carbamoyl-phosphate synthase (glutamine-hydrolyzing) activity"/>
    <property type="evidence" value="ECO:0007669"/>
    <property type="project" value="TreeGrafter"/>
</dbReference>
<organism evidence="11 12">
    <name type="scientific">Bacillus safensis</name>
    <dbReference type="NCBI Taxonomy" id="561879"/>
    <lineage>
        <taxon>Bacteria</taxon>
        <taxon>Bacillati</taxon>
        <taxon>Bacillota</taxon>
        <taxon>Bacilli</taxon>
        <taxon>Bacillales</taxon>
        <taxon>Bacillaceae</taxon>
        <taxon>Bacillus</taxon>
    </lineage>
</organism>
<evidence type="ECO:0000313" key="11">
    <source>
        <dbReference type="EMBL" id="BBP88457.1"/>
    </source>
</evidence>
<name>A0A5S9M4N0_BACIA</name>
<evidence type="ECO:0000256" key="5">
    <source>
        <dbReference type="ARBA" id="ARBA00022840"/>
    </source>
</evidence>
<dbReference type="GO" id="GO:0004087">
    <property type="term" value="F:carbamoyl-phosphate synthase (ammonia) activity"/>
    <property type="evidence" value="ECO:0007669"/>
    <property type="project" value="UniProtKB-EC"/>
</dbReference>
<feature type="domain" description="Carbamoyl-phosphate synthetase large subunit oligomerisation" evidence="10">
    <location>
        <begin position="3"/>
        <end position="107"/>
    </location>
</feature>
<accession>A0A5S9M4N0</accession>
<dbReference type="GO" id="GO:0005524">
    <property type="term" value="F:ATP binding"/>
    <property type="evidence" value="ECO:0007669"/>
    <property type="project" value="UniProtKB-KW"/>
</dbReference>
<evidence type="ECO:0000256" key="9">
    <source>
        <dbReference type="ARBA" id="ARBA00047359"/>
    </source>
</evidence>
<dbReference type="GO" id="GO:0046872">
    <property type="term" value="F:metal ion binding"/>
    <property type="evidence" value="ECO:0007669"/>
    <property type="project" value="UniProtKB-KW"/>
</dbReference>
<dbReference type="PANTHER" id="PTHR11405">
    <property type="entry name" value="CARBAMOYLTRANSFERASE FAMILY MEMBER"/>
    <property type="match status" value="1"/>
</dbReference>
<evidence type="ECO:0000256" key="7">
    <source>
        <dbReference type="ARBA" id="ARBA00022975"/>
    </source>
</evidence>
<evidence type="ECO:0000256" key="6">
    <source>
        <dbReference type="ARBA" id="ARBA00022842"/>
    </source>
</evidence>
<dbReference type="Proteomes" id="UP000464658">
    <property type="component" value="Chromosome"/>
</dbReference>
<dbReference type="SUPFAM" id="SSF48108">
    <property type="entry name" value="Carbamoyl phosphate synthetase, large subunit connection domain"/>
    <property type="match status" value="1"/>
</dbReference>
<keyword evidence="7" id="KW-0665">Pyrimidine biosynthesis</keyword>
<evidence type="ECO:0000256" key="2">
    <source>
        <dbReference type="ARBA" id="ARBA00022723"/>
    </source>
</evidence>
<dbReference type="SMART" id="SM01096">
    <property type="entry name" value="CPSase_L_D3"/>
    <property type="match status" value="1"/>
</dbReference>
<dbReference type="FunFam" id="1.10.1030.10:FF:000002">
    <property type="entry name" value="Carbamoyl-phosphate synthase large chain"/>
    <property type="match status" value="1"/>
</dbReference>
<keyword evidence="8" id="KW-0464">Manganese</keyword>
<evidence type="ECO:0000256" key="4">
    <source>
        <dbReference type="ARBA" id="ARBA00022741"/>
    </source>
</evidence>
<proteinExistence type="predicted"/>
<evidence type="ECO:0000256" key="3">
    <source>
        <dbReference type="ARBA" id="ARBA00022737"/>
    </source>
</evidence>
<dbReference type="InterPro" id="IPR036897">
    <property type="entry name" value="CarbamoylP_synth_lsu_oligo_sf"/>
</dbReference>
<keyword evidence="5" id="KW-0067">ATP-binding</keyword>
<comment type="catalytic activity">
    <reaction evidence="9">
        <text>hydrogencarbonate + NH4(+) + 2 ATP = carbamoyl phosphate + 2 ADP + phosphate + 2 H(+)</text>
        <dbReference type="Rhea" id="RHEA:18029"/>
        <dbReference type="ChEBI" id="CHEBI:15378"/>
        <dbReference type="ChEBI" id="CHEBI:17544"/>
        <dbReference type="ChEBI" id="CHEBI:28938"/>
        <dbReference type="ChEBI" id="CHEBI:30616"/>
        <dbReference type="ChEBI" id="CHEBI:43474"/>
        <dbReference type="ChEBI" id="CHEBI:58228"/>
        <dbReference type="ChEBI" id="CHEBI:456216"/>
        <dbReference type="EC" id="6.3.4.16"/>
    </reaction>
</comment>
<dbReference type="InterPro" id="IPR005480">
    <property type="entry name" value="CPSase_lsu_oligo"/>
</dbReference>
<evidence type="ECO:0000256" key="1">
    <source>
        <dbReference type="ARBA" id="ARBA00022598"/>
    </source>
</evidence>
<dbReference type="GO" id="GO:0006221">
    <property type="term" value="P:pyrimidine nucleotide biosynthetic process"/>
    <property type="evidence" value="ECO:0007669"/>
    <property type="project" value="UniProtKB-KW"/>
</dbReference>
<dbReference type="AlphaFoldDB" id="A0A5S9M4N0"/>
<keyword evidence="6" id="KW-0460">Magnesium</keyword>
<dbReference type="PANTHER" id="PTHR11405:SF53">
    <property type="entry name" value="CARBAMOYL-PHOSPHATE SYNTHASE [AMMONIA], MITOCHONDRIAL"/>
    <property type="match status" value="1"/>
</dbReference>
<sequence length="139" mass="16089">MELLSRQETVETIHQTTKIDRFFLHVFQNMITLEQELKDHKGTLSKDTLKKVKEKGFLDETIALLTGHTEESIRQLRQEYGIAASFKIVDTCAAEFDAKTNYFYSTYFGKKAMVNIRKNKAACTHHWLWSDSNRAGGRV</sequence>
<keyword evidence="1" id="KW-0436">Ligase</keyword>
<gene>
    <name evidence="11" type="ORF">BsIDN1_20750</name>
</gene>
<dbReference type="Gene3D" id="1.10.1030.10">
    <property type="entry name" value="Carbamoyl-phosphate synthetase, large subunit oligomerisation domain"/>
    <property type="match status" value="1"/>
</dbReference>
<evidence type="ECO:0000256" key="8">
    <source>
        <dbReference type="ARBA" id="ARBA00023211"/>
    </source>
</evidence>